<feature type="transmembrane region" description="Helical" evidence="2">
    <location>
        <begin position="12"/>
        <end position="38"/>
    </location>
</feature>
<name>A0A2U2D5C7_9PSED</name>
<dbReference type="RefSeq" id="WP_109521514.1">
    <property type="nucleotide sequence ID" value="NZ_QFAW01000025.1"/>
</dbReference>
<gene>
    <name evidence="4" type="ORF">C9I49_18295</name>
</gene>
<dbReference type="PANTHER" id="PTHR30329:SF21">
    <property type="entry name" value="LIPOPROTEIN YIAD-RELATED"/>
    <property type="match status" value="1"/>
</dbReference>
<feature type="transmembrane region" description="Helical" evidence="2">
    <location>
        <begin position="149"/>
        <end position="171"/>
    </location>
</feature>
<feature type="transmembrane region" description="Helical" evidence="2">
    <location>
        <begin position="112"/>
        <end position="129"/>
    </location>
</feature>
<proteinExistence type="predicted"/>
<dbReference type="CDD" id="cd07185">
    <property type="entry name" value="OmpA_C-like"/>
    <property type="match status" value="1"/>
</dbReference>
<evidence type="ECO:0000256" key="1">
    <source>
        <dbReference type="PROSITE-ProRule" id="PRU00473"/>
    </source>
</evidence>
<dbReference type="Gene3D" id="3.30.1330.60">
    <property type="entry name" value="OmpA-like domain"/>
    <property type="match status" value="1"/>
</dbReference>
<dbReference type="SUPFAM" id="SSF103088">
    <property type="entry name" value="OmpA-like"/>
    <property type="match status" value="1"/>
</dbReference>
<evidence type="ECO:0000259" key="3">
    <source>
        <dbReference type="PROSITE" id="PS51123"/>
    </source>
</evidence>
<feature type="domain" description="OmpA-like" evidence="3">
    <location>
        <begin position="270"/>
        <end position="402"/>
    </location>
</feature>
<evidence type="ECO:0000256" key="2">
    <source>
        <dbReference type="SAM" id="Phobius"/>
    </source>
</evidence>
<protein>
    <recommendedName>
        <fullName evidence="3">OmpA-like domain-containing protein</fullName>
    </recommendedName>
</protein>
<sequence>MKYLIDLFKTYAATMLQVTITLGVIVVFAYWAFIINFYPAGITLSESLLFIFAALMFGLFYSLWYLLALGAVHGLFHWRSDQIKFDGGLFCLGIALASILGIAAWAAHNVKILVPLLGAMILVIIPWYWKPMPLYTPVAQMHKYQRQKILIVVIAIILPMLFGPDVTANIISNSMQRIGFRQMDVSISLDTANQNIIKGVVDELDLTLHSCGNNSHPEQVVHHVNVLWHGLGERTLIEMPFLTDSSGSPYQFELNRSGVNIVRRPGDKAGIPLCFTLGNDLLFDSFASKLTPEGDAALTAFAEKVKNYLEESKRQVIAVTVTGHSDRIPVLTSNDSNQKLSRRRAESVVEKLKPLGPELQFNIKAAGSHMPISNCARNLPKPELKECLATDRRVQIVIQTKAIQ</sequence>
<dbReference type="EMBL" id="QFAW01000025">
    <property type="protein sequence ID" value="PWE42703.1"/>
    <property type="molecule type" value="Genomic_DNA"/>
</dbReference>
<evidence type="ECO:0000313" key="4">
    <source>
        <dbReference type="EMBL" id="PWE42703.1"/>
    </source>
</evidence>
<dbReference type="PANTHER" id="PTHR30329">
    <property type="entry name" value="STATOR ELEMENT OF FLAGELLAR MOTOR COMPLEX"/>
    <property type="match status" value="1"/>
</dbReference>
<dbReference type="InterPro" id="IPR036737">
    <property type="entry name" value="OmpA-like_sf"/>
</dbReference>
<dbReference type="OrthoDB" id="1149075at2"/>
<comment type="caution">
    <text evidence="4">The sequence shown here is derived from an EMBL/GenBank/DDBJ whole genome shotgun (WGS) entry which is preliminary data.</text>
</comment>
<dbReference type="Pfam" id="PF00691">
    <property type="entry name" value="OmpA"/>
    <property type="match status" value="1"/>
</dbReference>
<keyword evidence="2" id="KW-1133">Transmembrane helix</keyword>
<accession>A0A2U2D5C7</accession>
<organism evidence="4 5">
    <name type="scientific">Pseudomonas prosekii</name>
    <dbReference type="NCBI Taxonomy" id="1148509"/>
    <lineage>
        <taxon>Bacteria</taxon>
        <taxon>Pseudomonadati</taxon>
        <taxon>Pseudomonadota</taxon>
        <taxon>Gammaproteobacteria</taxon>
        <taxon>Pseudomonadales</taxon>
        <taxon>Pseudomonadaceae</taxon>
        <taxon>Pseudomonas</taxon>
    </lineage>
</organism>
<dbReference type="InterPro" id="IPR006665">
    <property type="entry name" value="OmpA-like"/>
</dbReference>
<dbReference type="PROSITE" id="PS51123">
    <property type="entry name" value="OMPA_2"/>
    <property type="match status" value="1"/>
</dbReference>
<feature type="transmembrane region" description="Helical" evidence="2">
    <location>
        <begin position="50"/>
        <end position="76"/>
    </location>
</feature>
<keyword evidence="2" id="KW-0812">Transmembrane</keyword>
<reference evidence="4 5" key="1">
    <citation type="submission" date="2018-05" db="EMBL/GenBank/DDBJ databases">
        <title>Genome sequences of two Antarctic strains of Pseudomonas prosekii: insights into adaptation to extreme conditions.</title>
        <authorList>
            <person name="Snopkova K."/>
            <person name="Dufkova K."/>
            <person name="Cejkova D."/>
            <person name="Sedlacek I."/>
            <person name="Smajs D."/>
        </authorList>
    </citation>
    <scope>NUCLEOTIDE SEQUENCE [LARGE SCALE GENOMIC DNA]</scope>
    <source>
        <strain evidence="4 5">P2673</strain>
    </source>
</reference>
<dbReference type="AlphaFoldDB" id="A0A2U2D5C7"/>
<dbReference type="InterPro" id="IPR050330">
    <property type="entry name" value="Bact_OuterMem_StrucFunc"/>
</dbReference>
<dbReference type="Proteomes" id="UP000245056">
    <property type="component" value="Unassembled WGS sequence"/>
</dbReference>
<keyword evidence="1 2" id="KW-0472">Membrane</keyword>
<evidence type="ECO:0000313" key="5">
    <source>
        <dbReference type="Proteomes" id="UP000245056"/>
    </source>
</evidence>
<feature type="transmembrane region" description="Helical" evidence="2">
    <location>
        <begin position="88"/>
        <end position="106"/>
    </location>
</feature>
<dbReference type="GO" id="GO:0016020">
    <property type="term" value="C:membrane"/>
    <property type="evidence" value="ECO:0007669"/>
    <property type="project" value="UniProtKB-UniRule"/>
</dbReference>